<reference evidence="3 4" key="1">
    <citation type="submission" date="2016-03" db="EMBL/GenBank/DDBJ databases">
        <title>Comparative genomics of Pseudogymnoascus destructans, the fungus causing white-nose syndrome of bats.</title>
        <authorList>
            <person name="Palmer J.M."/>
            <person name="Drees K.P."/>
            <person name="Foster J.T."/>
            <person name="Lindner D.L."/>
        </authorList>
    </citation>
    <scope>NUCLEOTIDE SEQUENCE [LARGE SCALE GENOMIC DNA]</scope>
    <source>
        <strain evidence="3 4">UAMH 10579</strain>
    </source>
</reference>
<feature type="region of interest" description="Disordered" evidence="1">
    <location>
        <begin position="136"/>
        <end position="170"/>
    </location>
</feature>
<dbReference type="Proteomes" id="UP000091956">
    <property type="component" value="Unassembled WGS sequence"/>
</dbReference>
<dbReference type="GeneID" id="28834654"/>
<name>A0A1B8GXP6_9PEZI</name>
<evidence type="ECO:0000256" key="2">
    <source>
        <dbReference type="SAM" id="Phobius"/>
    </source>
</evidence>
<protein>
    <submittedName>
        <fullName evidence="3">Uncharacterized protein</fullName>
    </submittedName>
</protein>
<dbReference type="EMBL" id="KV460208">
    <property type="protein sequence ID" value="OBU00623.1"/>
    <property type="molecule type" value="Genomic_DNA"/>
</dbReference>
<keyword evidence="2" id="KW-1133">Transmembrane helix</keyword>
<dbReference type="AlphaFoldDB" id="A0A1B8GXP6"/>
<feature type="compositionally biased region" description="Polar residues" evidence="1">
    <location>
        <begin position="7"/>
        <end position="38"/>
    </location>
</feature>
<feature type="compositionally biased region" description="Polar residues" evidence="1">
    <location>
        <begin position="136"/>
        <end position="145"/>
    </location>
</feature>
<dbReference type="RefSeq" id="XP_018134355.1">
    <property type="nucleotide sequence ID" value="XM_018270793.1"/>
</dbReference>
<accession>A0A1B8GXP6</accession>
<proteinExistence type="predicted"/>
<keyword evidence="2" id="KW-0472">Membrane</keyword>
<dbReference type="OrthoDB" id="3436818at2759"/>
<reference evidence="4" key="2">
    <citation type="journal article" date="2018" name="Nat. Commun.">
        <title>Extreme sensitivity to ultraviolet light in the fungal pathogen causing white-nose syndrome of bats.</title>
        <authorList>
            <person name="Palmer J.M."/>
            <person name="Drees K.P."/>
            <person name="Foster J.T."/>
            <person name="Lindner D.L."/>
        </authorList>
    </citation>
    <scope>NUCLEOTIDE SEQUENCE [LARGE SCALE GENOMIC DNA]</scope>
    <source>
        <strain evidence="4">UAMH 10579</strain>
    </source>
</reference>
<evidence type="ECO:0000256" key="1">
    <source>
        <dbReference type="SAM" id="MobiDB-lite"/>
    </source>
</evidence>
<feature type="transmembrane region" description="Helical" evidence="2">
    <location>
        <begin position="67"/>
        <end position="92"/>
    </location>
</feature>
<organism evidence="3 4">
    <name type="scientific">Pseudogymnoascus verrucosus</name>
    <dbReference type="NCBI Taxonomy" id="342668"/>
    <lineage>
        <taxon>Eukaryota</taxon>
        <taxon>Fungi</taxon>
        <taxon>Dikarya</taxon>
        <taxon>Ascomycota</taxon>
        <taxon>Pezizomycotina</taxon>
        <taxon>Leotiomycetes</taxon>
        <taxon>Thelebolales</taxon>
        <taxon>Thelebolaceae</taxon>
        <taxon>Pseudogymnoascus</taxon>
    </lineage>
</organism>
<keyword evidence="4" id="KW-1185">Reference proteome</keyword>
<feature type="region of interest" description="Disordered" evidence="1">
    <location>
        <begin position="1"/>
        <end position="38"/>
    </location>
</feature>
<evidence type="ECO:0000313" key="3">
    <source>
        <dbReference type="EMBL" id="OBU00623.1"/>
    </source>
</evidence>
<gene>
    <name evidence="3" type="ORF">VE01_01268</name>
</gene>
<evidence type="ECO:0000313" key="4">
    <source>
        <dbReference type="Proteomes" id="UP000091956"/>
    </source>
</evidence>
<keyword evidence="2" id="KW-0812">Transmembrane</keyword>
<sequence>MHEIPSLITTVTLAPSPNDCSPSMTDVPHASSTQRPQTFLSRPHLQTHGISGTGFEEWEIRIACLEFYVLLVSMTVTVLFLAWLALVGLDYLRPQYRGQARLSEKGLRYLKIKAERLKDKDEDEDTWVELEECSNTTGRVSVTGQTEDEDTEKGESTGEQLGRNEPRRRN</sequence>